<dbReference type="AlphaFoldDB" id="X0WFS5"/>
<accession>X0WFS5</accession>
<evidence type="ECO:0008006" key="2">
    <source>
        <dbReference type="Google" id="ProtNLM"/>
    </source>
</evidence>
<sequence>LDEGVWRDWGGVLARRLIRVLGLNPDHPESLGTALATWLPLEGWSIELDFSKDRGFKYELRVSGCPWWDIMLRSGRTDAVDCSLVDMAFMEGIAGRFSPGWRVEMLCARPHGEGECRFRFELL</sequence>
<dbReference type="EMBL" id="BARS01038386">
    <property type="protein sequence ID" value="GAG22027.1"/>
    <property type="molecule type" value="Genomic_DNA"/>
</dbReference>
<reference evidence="1" key="1">
    <citation type="journal article" date="2014" name="Front. Microbiol.">
        <title>High frequency of phylogenetically diverse reductive dehalogenase-homologous genes in deep subseafloor sedimentary metagenomes.</title>
        <authorList>
            <person name="Kawai M."/>
            <person name="Futagami T."/>
            <person name="Toyoda A."/>
            <person name="Takaki Y."/>
            <person name="Nishi S."/>
            <person name="Hori S."/>
            <person name="Arai W."/>
            <person name="Tsubouchi T."/>
            <person name="Morono Y."/>
            <person name="Uchiyama I."/>
            <person name="Ito T."/>
            <person name="Fujiyama A."/>
            <person name="Inagaki F."/>
            <person name="Takami H."/>
        </authorList>
    </citation>
    <scope>NUCLEOTIDE SEQUENCE</scope>
    <source>
        <strain evidence="1">Expedition CK06-06</strain>
    </source>
</reference>
<gene>
    <name evidence="1" type="ORF">S01H1_58748</name>
</gene>
<comment type="caution">
    <text evidence="1">The sequence shown here is derived from an EMBL/GenBank/DDBJ whole genome shotgun (WGS) entry which is preliminary data.</text>
</comment>
<name>X0WFS5_9ZZZZ</name>
<protein>
    <recommendedName>
        <fullName evidence="2">4-vinyl reductase 4VR domain-containing protein</fullName>
    </recommendedName>
</protein>
<organism evidence="1">
    <name type="scientific">marine sediment metagenome</name>
    <dbReference type="NCBI Taxonomy" id="412755"/>
    <lineage>
        <taxon>unclassified sequences</taxon>
        <taxon>metagenomes</taxon>
        <taxon>ecological metagenomes</taxon>
    </lineage>
</organism>
<feature type="non-terminal residue" evidence="1">
    <location>
        <position position="1"/>
    </location>
</feature>
<proteinExistence type="predicted"/>
<evidence type="ECO:0000313" key="1">
    <source>
        <dbReference type="EMBL" id="GAG22027.1"/>
    </source>
</evidence>